<dbReference type="AlphaFoldDB" id="A0A0F9V4S7"/>
<evidence type="ECO:0000256" key="1">
    <source>
        <dbReference type="ARBA" id="ARBA00009981"/>
    </source>
</evidence>
<organism evidence="2">
    <name type="scientific">marine sediment metagenome</name>
    <dbReference type="NCBI Taxonomy" id="412755"/>
    <lineage>
        <taxon>unclassified sequences</taxon>
        <taxon>metagenomes</taxon>
        <taxon>ecological metagenomes</taxon>
    </lineage>
</organism>
<dbReference type="Gene3D" id="3.40.1620.10">
    <property type="entry name" value="YefM-like domain"/>
    <property type="match status" value="1"/>
</dbReference>
<dbReference type="SUPFAM" id="SSF143120">
    <property type="entry name" value="YefM-like"/>
    <property type="match status" value="1"/>
</dbReference>
<reference evidence="2" key="1">
    <citation type="journal article" date="2015" name="Nature">
        <title>Complex archaea that bridge the gap between prokaryotes and eukaryotes.</title>
        <authorList>
            <person name="Spang A."/>
            <person name="Saw J.H."/>
            <person name="Jorgensen S.L."/>
            <person name="Zaremba-Niedzwiedzka K."/>
            <person name="Martijn J."/>
            <person name="Lind A.E."/>
            <person name="van Eijk R."/>
            <person name="Schleper C."/>
            <person name="Guy L."/>
            <person name="Ettema T.J."/>
        </authorList>
    </citation>
    <scope>NUCLEOTIDE SEQUENCE</scope>
</reference>
<gene>
    <name evidence="2" type="ORF">LCGC14_0527990</name>
</gene>
<dbReference type="NCBIfam" id="TIGR01552">
    <property type="entry name" value="phd_fam"/>
    <property type="match status" value="1"/>
</dbReference>
<protein>
    <recommendedName>
        <fullName evidence="3">Antitoxin</fullName>
    </recommendedName>
</protein>
<comment type="caution">
    <text evidence="2">The sequence shown here is derived from an EMBL/GenBank/DDBJ whole genome shotgun (WGS) entry which is preliminary data.</text>
</comment>
<evidence type="ECO:0008006" key="3">
    <source>
        <dbReference type="Google" id="ProtNLM"/>
    </source>
</evidence>
<sequence>MKETTVSIAEGKKGFSRLVEDAHKNKEDAIVTKRGKPVAVIIPYDEYKRSKRVEGHRKIMEARAAFLKAGIGAEEVFKESKKQLEKRR</sequence>
<dbReference type="InterPro" id="IPR036165">
    <property type="entry name" value="YefM-like_sf"/>
</dbReference>
<dbReference type="InterPro" id="IPR006442">
    <property type="entry name" value="Antitoxin_Phd/YefM"/>
</dbReference>
<comment type="similarity">
    <text evidence="1">Belongs to the phD/YefM antitoxin family.</text>
</comment>
<name>A0A0F9V4S7_9ZZZZ</name>
<dbReference type="Pfam" id="PF02604">
    <property type="entry name" value="PhdYeFM_antitox"/>
    <property type="match status" value="1"/>
</dbReference>
<evidence type="ECO:0000313" key="2">
    <source>
        <dbReference type="EMBL" id="KKN60858.1"/>
    </source>
</evidence>
<accession>A0A0F9V4S7</accession>
<dbReference type="EMBL" id="LAZR01000680">
    <property type="protein sequence ID" value="KKN60858.1"/>
    <property type="molecule type" value="Genomic_DNA"/>
</dbReference>
<proteinExistence type="inferred from homology"/>